<keyword evidence="2" id="KW-1185">Reference proteome</keyword>
<gene>
    <name evidence="1" type="ORF">SAMN06265360_10617</name>
</gene>
<accession>A0A238WCM8</accession>
<dbReference type="Gene3D" id="2.60.120.860">
    <property type="match status" value="1"/>
</dbReference>
<name>A0A238WCM8_9PSEU</name>
<evidence type="ECO:0000313" key="1">
    <source>
        <dbReference type="EMBL" id="SNR44044.1"/>
    </source>
</evidence>
<dbReference type="Proteomes" id="UP000198348">
    <property type="component" value="Unassembled WGS sequence"/>
</dbReference>
<proteinExistence type="predicted"/>
<protein>
    <submittedName>
        <fullName evidence="1">Phage tail protein</fullName>
    </submittedName>
</protein>
<dbReference type="EMBL" id="FZNW01000006">
    <property type="protein sequence ID" value="SNR44044.1"/>
    <property type="molecule type" value="Genomic_DNA"/>
</dbReference>
<organism evidence="1 2">
    <name type="scientific">Haloechinothrix alba</name>
    <dbReference type="NCBI Taxonomy" id="664784"/>
    <lineage>
        <taxon>Bacteria</taxon>
        <taxon>Bacillati</taxon>
        <taxon>Actinomycetota</taxon>
        <taxon>Actinomycetes</taxon>
        <taxon>Pseudonocardiales</taxon>
        <taxon>Pseudonocardiaceae</taxon>
        <taxon>Haloechinothrix</taxon>
    </lineage>
</organism>
<evidence type="ECO:0000313" key="2">
    <source>
        <dbReference type="Proteomes" id="UP000198348"/>
    </source>
</evidence>
<reference evidence="1 2" key="1">
    <citation type="submission" date="2017-06" db="EMBL/GenBank/DDBJ databases">
        <authorList>
            <person name="Kim H.J."/>
            <person name="Triplett B.A."/>
        </authorList>
    </citation>
    <scope>NUCLEOTIDE SEQUENCE [LARGE SCALE GENOMIC DNA]</scope>
    <source>
        <strain evidence="1 2">DSM 45207</strain>
    </source>
</reference>
<sequence>MVGDMITRDGQIEWRGMLLGSGTAFGLDELEGWLDLPSQDGSNQPLPDRHGAYPGRLLSEEREITFDFKTKAKPGEFRDAVHALRRATAPGEDPVEEPLAIRLDGQTLMCWARVTHRSIPTDKRYAIGYTEGAIRWVATDPRLYSAAEHTNATGLARASNDGLEFPLVFPLDFGEGTTGGVMYVENNGDVPTWPIFEVEGPCPGPVIQYSGRSLEFDSDLTVLQGQTLEIDTQPGNRTVELEGVSRRPRMTSAQWTPLEPGERTGIRFDAASYEEGARLRVRWRHAYQ</sequence>
<dbReference type="OrthoDB" id="3985590at2"/>
<dbReference type="AlphaFoldDB" id="A0A238WCM8"/>